<feature type="compositionally biased region" description="Basic and acidic residues" evidence="1">
    <location>
        <begin position="56"/>
        <end position="73"/>
    </location>
</feature>
<keyword evidence="3" id="KW-1185">Reference proteome</keyword>
<dbReference type="AlphaFoldDB" id="A0A183DJ11"/>
<evidence type="ECO:0000313" key="2">
    <source>
        <dbReference type="EMBL" id="VDK64540.1"/>
    </source>
</evidence>
<organism evidence="4">
    <name type="scientific">Gongylonema pulchrum</name>
    <dbReference type="NCBI Taxonomy" id="637853"/>
    <lineage>
        <taxon>Eukaryota</taxon>
        <taxon>Metazoa</taxon>
        <taxon>Ecdysozoa</taxon>
        <taxon>Nematoda</taxon>
        <taxon>Chromadorea</taxon>
        <taxon>Rhabditida</taxon>
        <taxon>Spirurina</taxon>
        <taxon>Spiruromorpha</taxon>
        <taxon>Spiruroidea</taxon>
        <taxon>Gongylonematidae</taxon>
        <taxon>Gongylonema</taxon>
    </lineage>
</organism>
<reference evidence="4" key="1">
    <citation type="submission" date="2016-06" db="UniProtKB">
        <authorList>
            <consortium name="WormBaseParasite"/>
        </authorList>
    </citation>
    <scope>IDENTIFICATION</scope>
</reference>
<gene>
    <name evidence="2" type="ORF">GPUH_LOCUS8702</name>
</gene>
<accession>A0A183DJ11</accession>
<name>A0A183DJ11_9BILA</name>
<dbReference type="WBParaSite" id="GPUH_0000871201-mRNA-1">
    <property type="protein sequence ID" value="GPUH_0000871201-mRNA-1"/>
    <property type="gene ID" value="GPUH_0000871201"/>
</dbReference>
<proteinExistence type="predicted"/>
<evidence type="ECO:0000256" key="1">
    <source>
        <dbReference type="SAM" id="MobiDB-lite"/>
    </source>
</evidence>
<dbReference type="EMBL" id="UYRT01026063">
    <property type="protein sequence ID" value="VDK64540.1"/>
    <property type="molecule type" value="Genomic_DNA"/>
</dbReference>
<evidence type="ECO:0000313" key="3">
    <source>
        <dbReference type="Proteomes" id="UP000271098"/>
    </source>
</evidence>
<feature type="compositionally biased region" description="Low complexity" evidence="1">
    <location>
        <begin position="117"/>
        <end position="126"/>
    </location>
</feature>
<sequence length="174" mass="19384">MVSLLVMLRNASQPARAAKAKSEEAAGVAAAEEAPRGISSNASAPLFAAPPPADNVWEKRAEERESAERERAAQRNALNQLHLQQHFPAVGEQTGITNQPMETNQLPGVRSKDGYPRNEQQQQNQGHNRRTGNRNRNNRWTERKYSNYNQQGDDGNVTGADYYGREDEEDASVR</sequence>
<protein>
    <submittedName>
        <fullName evidence="4">SUZ domain-containing protein</fullName>
    </submittedName>
</protein>
<feature type="compositionally biased region" description="Basic residues" evidence="1">
    <location>
        <begin position="127"/>
        <end position="137"/>
    </location>
</feature>
<feature type="compositionally biased region" description="Polar residues" evidence="1">
    <location>
        <begin position="94"/>
        <end position="106"/>
    </location>
</feature>
<feature type="region of interest" description="Disordered" evidence="1">
    <location>
        <begin position="12"/>
        <end position="174"/>
    </location>
</feature>
<evidence type="ECO:0000313" key="4">
    <source>
        <dbReference type="WBParaSite" id="GPUH_0000871201-mRNA-1"/>
    </source>
</evidence>
<dbReference type="Proteomes" id="UP000271098">
    <property type="component" value="Unassembled WGS sequence"/>
</dbReference>
<reference evidence="2 3" key="2">
    <citation type="submission" date="2018-11" db="EMBL/GenBank/DDBJ databases">
        <authorList>
            <consortium name="Pathogen Informatics"/>
        </authorList>
    </citation>
    <scope>NUCLEOTIDE SEQUENCE [LARGE SCALE GENOMIC DNA]</scope>
</reference>